<evidence type="ECO:0000313" key="9">
    <source>
        <dbReference type="EMBL" id="XBS53994.1"/>
    </source>
</evidence>
<dbReference type="SMART" id="SM00937">
    <property type="entry name" value="PCRF"/>
    <property type="match status" value="1"/>
</dbReference>
<comment type="subcellular location">
    <subcellularLocation>
        <location evidence="6">Cytoplasm</location>
    </subcellularLocation>
</comment>
<dbReference type="Gene3D" id="3.30.70.1660">
    <property type="match status" value="1"/>
</dbReference>
<evidence type="ECO:0000256" key="7">
    <source>
        <dbReference type="SAM" id="Coils"/>
    </source>
</evidence>
<dbReference type="InterPro" id="IPR004374">
    <property type="entry name" value="PrfB"/>
</dbReference>
<comment type="function">
    <text evidence="1 6">Peptide chain release factor 2 directs the termination of translation in response to the peptide chain termination codons UGA and UAA.</text>
</comment>
<dbReference type="AlphaFoldDB" id="A0AAU7PNN6"/>
<dbReference type="InterPro" id="IPR045853">
    <property type="entry name" value="Pep_chain_release_fac_I_sf"/>
</dbReference>
<dbReference type="Gene3D" id="1.20.58.410">
    <property type="entry name" value="Release factor"/>
    <property type="match status" value="1"/>
</dbReference>
<dbReference type="Pfam" id="PF03462">
    <property type="entry name" value="PCRF"/>
    <property type="match status" value="1"/>
</dbReference>
<gene>
    <name evidence="6 9" type="primary">prfB</name>
    <name evidence="9" type="ORF">ABFV83_19665</name>
</gene>
<dbReference type="FunFam" id="3.30.160.20:FF:000010">
    <property type="entry name" value="Peptide chain release factor 2"/>
    <property type="match status" value="1"/>
</dbReference>
<dbReference type="PANTHER" id="PTHR43116:SF3">
    <property type="entry name" value="CLASS I PEPTIDE CHAIN RELEASE FACTOR"/>
    <property type="match status" value="1"/>
</dbReference>
<dbReference type="NCBIfam" id="TIGR00020">
    <property type="entry name" value="prfB"/>
    <property type="match status" value="1"/>
</dbReference>
<proteinExistence type="inferred from homology"/>
<evidence type="ECO:0000256" key="2">
    <source>
        <dbReference type="ARBA" id="ARBA00010835"/>
    </source>
</evidence>
<evidence type="ECO:0000259" key="8">
    <source>
        <dbReference type="PROSITE" id="PS00745"/>
    </source>
</evidence>
<dbReference type="HAMAP" id="MF_00094">
    <property type="entry name" value="Rel_fac_2"/>
    <property type="match status" value="1"/>
</dbReference>
<name>A0AAU7PNN6_9FIRM</name>
<feature type="modified residue" description="N5-methylglutamine" evidence="6">
    <location>
        <position position="252"/>
    </location>
</feature>
<organism evidence="9">
    <name type="scientific">Lacrimispora sp. BS-2</name>
    <dbReference type="NCBI Taxonomy" id="3151850"/>
    <lineage>
        <taxon>Bacteria</taxon>
        <taxon>Bacillati</taxon>
        <taxon>Bacillota</taxon>
        <taxon>Clostridia</taxon>
        <taxon>Lachnospirales</taxon>
        <taxon>Lachnospiraceae</taxon>
        <taxon>Lacrimispora</taxon>
    </lineage>
</organism>
<dbReference type="PANTHER" id="PTHR43116">
    <property type="entry name" value="PEPTIDE CHAIN RELEASE FACTOR 2"/>
    <property type="match status" value="1"/>
</dbReference>
<evidence type="ECO:0000256" key="6">
    <source>
        <dbReference type="HAMAP-Rule" id="MF_00094"/>
    </source>
</evidence>
<evidence type="ECO:0000256" key="4">
    <source>
        <dbReference type="ARBA" id="ARBA00022481"/>
    </source>
</evidence>
<sequence>MVELDQYKYELSTFEKPLVEVRDSLDLDNKLKRIDELDKSMEEPGFWEDPEKSTKIVQLAKNLKDTVQTYKDLEQQYEDIGVMIEMGNEENDPSLVPEVEEMLNQFKEKLEDMRINTLLSGEYDGHNAILKLNAGAGGTESCDWCGMLYRMFCRWAEKKGFSLEVLDYLDGDEAGIKSVTVQINGPNAYGYLKSEKGVHRLVRISPFNAAGKRQTSFVSCDVMPDIEEDLDVEINEEDLRIDTYRSSGAGGQHINKTSSAIRITHLPTGIVVQCQNERSQFQNKDKAMQMLKAKLYMVKQQENAEKLSGIRGDVTEIGWGNQIRSYVLQPYTMVKDHRTNAETGNVGSVLDGALDLFMYAYLRWLSTGAKSGESSAE</sequence>
<dbReference type="RefSeq" id="WP_349946329.1">
    <property type="nucleotide sequence ID" value="NZ_CP157940.1"/>
</dbReference>
<feature type="coiled-coil region" evidence="7">
    <location>
        <begin position="56"/>
        <end position="116"/>
    </location>
</feature>
<keyword evidence="7" id="KW-0175">Coiled coil</keyword>
<evidence type="ECO:0000256" key="3">
    <source>
        <dbReference type="ARBA" id="ARBA00019192"/>
    </source>
</evidence>
<evidence type="ECO:0000256" key="5">
    <source>
        <dbReference type="ARBA" id="ARBA00022917"/>
    </source>
</evidence>
<keyword evidence="4 6" id="KW-0488">Methylation</keyword>
<evidence type="ECO:0000256" key="1">
    <source>
        <dbReference type="ARBA" id="ARBA00002613"/>
    </source>
</evidence>
<reference evidence="9" key="1">
    <citation type="submission" date="2024-06" db="EMBL/GenBank/DDBJ databases">
        <title>Lacrimispora cavernae sp. nov., a novel anaerobe isolated from bat guano pile inside a cave.</title>
        <authorList>
            <person name="Miller S.L."/>
            <person name="Lu N."/>
            <person name="King J."/>
            <person name="Sankaranarayanan K."/>
            <person name="Lawson P.A."/>
        </authorList>
    </citation>
    <scope>NUCLEOTIDE SEQUENCE</scope>
    <source>
        <strain evidence="9">BS-2</strain>
    </source>
</reference>
<dbReference type="PROSITE" id="PS00745">
    <property type="entry name" value="RF_PROK_I"/>
    <property type="match status" value="1"/>
</dbReference>
<dbReference type="InterPro" id="IPR005139">
    <property type="entry name" value="PCRF"/>
</dbReference>
<accession>A0AAU7PNN6</accession>
<dbReference type="GO" id="GO:0016149">
    <property type="term" value="F:translation release factor activity, codon specific"/>
    <property type="evidence" value="ECO:0007669"/>
    <property type="project" value="UniProtKB-UniRule"/>
</dbReference>
<comment type="similarity">
    <text evidence="2 6">Belongs to the prokaryotic/mitochondrial release factor family.</text>
</comment>
<dbReference type="GO" id="GO:0005737">
    <property type="term" value="C:cytoplasm"/>
    <property type="evidence" value="ECO:0007669"/>
    <property type="project" value="UniProtKB-SubCell"/>
</dbReference>
<dbReference type="EMBL" id="CP157940">
    <property type="protein sequence ID" value="XBS53994.1"/>
    <property type="molecule type" value="Genomic_DNA"/>
</dbReference>
<dbReference type="SUPFAM" id="SSF75620">
    <property type="entry name" value="Release factor"/>
    <property type="match status" value="1"/>
</dbReference>
<dbReference type="InterPro" id="IPR000352">
    <property type="entry name" value="Pep_chain_release_fac_I"/>
</dbReference>
<dbReference type="Pfam" id="PF00472">
    <property type="entry name" value="RF-1"/>
    <property type="match status" value="1"/>
</dbReference>
<keyword evidence="6" id="KW-0963">Cytoplasm</keyword>
<comment type="PTM">
    <text evidence="6">Methylated by PrmC. Methylation increases the termination efficiency of RF2.</text>
</comment>
<dbReference type="Gene3D" id="3.30.160.20">
    <property type="match status" value="1"/>
</dbReference>
<protein>
    <recommendedName>
        <fullName evidence="3 6">Peptide chain release factor 2</fullName>
        <shortName evidence="6">RF-2</shortName>
    </recommendedName>
</protein>
<feature type="domain" description="Prokaryotic-type class I peptide chain release factors" evidence="8">
    <location>
        <begin position="245"/>
        <end position="261"/>
    </location>
</feature>
<keyword evidence="5 6" id="KW-0648">Protein biosynthesis</keyword>